<feature type="region of interest" description="Disordered" evidence="1">
    <location>
        <begin position="70"/>
        <end position="94"/>
    </location>
</feature>
<gene>
    <name evidence="2" type="ORF">RHSIM_Rhsim01G0002100</name>
</gene>
<dbReference type="OrthoDB" id="1928288at2759"/>
<dbReference type="PANTHER" id="PTHR33167">
    <property type="entry name" value="TRANSCRIPTION FACTOR, PUTATIVE (DUF863)-RELATED"/>
    <property type="match status" value="1"/>
</dbReference>
<dbReference type="PANTHER" id="PTHR33167:SF33">
    <property type="entry name" value="MYB-CC TYPE TRANSCRIPTION FACTOR LHEQLE-CONTAINING DOMAIN-CONTAINING PROTEIN"/>
    <property type="match status" value="1"/>
</dbReference>
<dbReference type="Proteomes" id="UP000626092">
    <property type="component" value="Unassembled WGS sequence"/>
</dbReference>
<proteinExistence type="predicted"/>
<evidence type="ECO:0000313" key="3">
    <source>
        <dbReference type="Proteomes" id="UP000626092"/>
    </source>
</evidence>
<sequence>MDETRQDGSETEVDNVRLDVGVMRLDGRETGVDNARLDGGGGDPLSLVVDNARLDVDETRLDVEVDADKTEVDNARRDGGGGDPLRLDGGNGPSTVGRVWRGTILYRRFPKRPRRNPEERIALPEHNEQNSVNQNGPSTVGRLSRHSENGIVINRAPSLSIEEEEDWNGNESQESIHRSILFSGMGTRSQYAMNALATTPTSNSFSVSKIDVWDYFRSKAMKKYLESSVANSKFKESMARRMIEQQKLESIKMTMLMHEDIFKHQVRELHRLYNIQKVLMVEMRNRETSKQEDKFWVVPMTTTGSDHTSNYSYFFNRHQPTTTPCNQKIHVQSVLIENNLSSSERSGSCSGDQDQTLTRMPKLGFDLERQPGIEEHQTGPSSYAAMTNYQTGKGRSSEESDVELTLSIGGGCKREKKSMITSEIGDECGGSNTAEGNSSASTIDQQNKWLFQGLSLNRT</sequence>
<dbReference type="EMBL" id="WJXA01000001">
    <property type="protein sequence ID" value="KAF7152379.1"/>
    <property type="molecule type" value="Genomic_DNA"/>
</dbReference>
<comment type="caution">
    <text evidence="2">The sequence shown here is derived from an EMBL/GenBank/DDBJ whole genome shotgun (WGS) entry which is preliminary data.</text>
</comment>
<accession>A0A834HJW2</accession>
<name>A0A834HJW2_RHOSS</name>
<keyword evidence="3" id="KW-1185">Reference proteome</keyword>
<dbReference type="AlphaFoldDB" id="A0A834HJW2"/>
<evidence type="ECO:0000313" key="2">
    <source>
        <dbReference type="EMBL" id="KAF7152379.1"/>
    </source>
</evidence>
<feature type="compositionally biased region" description="Basic and acidic residues" evidence="1">
    <location>
        <begin position="70"/>
        <end position="80"/>
    </location>
</feature>
<evidence type="ECO:0000256" key="1">
    <source>
        <dbReference type="SAM" id="MobiDB-lite"/>
    </source>
</evidence>
<organism evidence="2 3">
    <name type="scientific">Rhododendron simsii</name>
    <name type="common">Sims's rhododendron</name>
    <dbReference type="NCBI Taxonomy" id="118357"/>
    <lineage>
        <taxon>Eukaryota</taxon>
        <taxon>Viridiplantae</taxon>
        <taxon>Streptophyta</taxon>
        <taxon>Embryophyta</taxon>
        <taxon>Tracheophyta</taxon>
        <taxon>Spermatophyta</taxon>
        <taxon>Magnoliopsida</taxon>
        <taxon>eudicotyledons</taxon>
        <taxon>Gunneridae</taxon>
        <taxon>Pentapetalae</taxon>
        <taxon>asterids</taxon>
        <taxon>Ericales</taxon>
        <taxon>Ericaceae</taxon>
        <taxon>Ericoideae</taxon>
        <taxon>Rhodoreae</taxon>
        <taxon>Rhododendron</taxon>
    </lineage>
</organism>
<protein>
    <submittedName>
        <fullName evidence="2">Uncharacterized protein</fullName>
    </submittedName>
</protein>
<reference evidence="2" key="1">
    <citation type="submission" date="2019-11" db="EMBL/GenBank/DDBJ databases">
        <authorList>
            <person name="Liu Y."/>
            <person name="Hou J."/>
            <person name="Li T.-Q."/>
            <person name="Guan C.-H."/>
            <person name="Wu X."/>
            <person name="Wu H.-Z."/>
            <person name="Ling F."/>
            <person name="Zhang R."/>
            <person name="Shi X.-G."/>
            <person name="Ren J.-P."/>
            <person name="Chen E.-F."/>
            <person name="Sun J.-M."/>
        </authorList>
    </citation>
    <scope>NUCLEOTIDE SEQUENCE</scope>
    <source>
        <strain evidence="2">Adult_tree_wgs_1</strain>
        <tissue evidence="2">Leaves</tissue>
    </source>
</reference>